<gene>
    <name evidence="2" type="ORF">FB45DRAFT_1057001</name>
</gene>
<dbReference type="EMBL" id="JARKIF010000007">
    <property type="protein sequence ID" value="KAJ7635063.1"/>
    <property type="molecule type" value="Genomic_DNA"/>
</dbReference>
<keyword evidence="1" id="KW-0732">Signal</keyword>
<dbReference type="Proteomes" id="UP001221142">
    <property type="component" value="Unassembled WGS sequence"/>
</dbReference>
<accession>A0AAD7FRI2</accession>
<evidence type="ECO:0000313" key="2">
    <source>
        <dbReference type="EMBL" id="KAJ7635063.1"/>
    </source>
</evidence>
<name>A0AAD7FRI2_9AGAR</name>
<feature type="chain" id="PRO_5042109542" description="Malate dehydrogenase" evidence="1">
    <location>
        <begin position="21"/>
        <end position="236"/>
    </location>
</feature>
<dbReference type="PANTHER" id="PTHR35567">
    <property type="entry name" value="MALATE DEHYDROGENASE (AFU_ORTHOLOGUE AFUA_2G13800)"/>
    <property type="match status" value="1"/>
</dbReference>
<evidence type="ECO:0000256" key="1">
    <source>
        <dbReference type="SAM" id="SignalP"/>
    </source>
</evidence>
<dbReference type="AlphaFoldDB" id="A0AAD7FRI2"/>
<reference evidence="2" key="1">
    <citation type="submission" date="2023-03" db="EMBL/GenBank/DDBJ databases">
        <title>Massive genome expansion in bonnet fungi (Mycena s.s.) driven by repeated elements and novel gene families across ecological guilds.</title>
        <authorList>
            <consortium name="Lawrence Berkeley National Laboratory"/>
            <person name="Harder C.B."/>
            <person name="Miyauchi S."/>
            <person name="Viragh M."/>
            <person name="Kuo A."/>
            <person name="Thoen E."/>
            <person name="Andreopoulos B."/>
            <person name="Lu D."/>
            <person name="Skrede I."/>
            <person name="Drula E."/>
            <person name="Henrissat B."/>
            <person name="Morin E."/>
            <person name="Kohler A."/>
            <person name="Barry K."/>
            <person name="LaButti K."/>
            <person name="Morin E."/>
            <person name="Salamov A."/>
            <person name="Lipzen A."/>
            <person name="Mereny Z."/>
            <person name="Hegedus B."/>
            <person name="Baldrian P."/>
            <person name="Stursova M."/>
            <person name="Weitz H."/>
            <person name="Taylor A."/>
            <person name="Grigoriev I.V."/>
            <person name="Nagy L.G."/>
            <person name="Martin F."/>
            <person name="Kauserud H."/>
        </authorList>
    </citation>
    <scope>NUCLEOTIDE SEQUENCE</scope>
    <source>
        <strain evidence="2">9284</strain>
    </source>
</reference>
<dbReference type="PANTHER" id="PTHR35567:SF1">
    <property type="entry name" value="CONSERVED FUNGAL PROTEIN (AFU_ORTHOLOGUE AFUA_1G14230)"/>
    <property type="match status" value="1"/>
</dbReference>
<protein>
    <recommendedName>
        <fullName evidence="4">Malate dehydrogenase</fullName>
    </recommendedName>
</protein>
<evidence type="ECO:0008006" key="4">
    <source>
        <dbReference type="Google" id="ProtNLM"/>
    </source>
</evidence>
<sequence length="236" mass="25129">MMFKLSLLCLLSSSIASASALLHLRDAGSRCDLTNAEMNLPLNQSVLIAPSVGPSYIGVAVGVQNYTCTASTGTWTNVGAVAELFDISCLYGEPEFLNMSQIAYQMWELMPPTEPILNLINYFAAFRASMVLGQHYFVQSPTVTGLSPKWDFTSASLAGHADAFVIGAKAGDMPSPNGPSAVDWLMLNNVQGSLAKQVFRINTVGGMPPTSCAPGANPISVKYASAYWLFNSTVSV</sequence>
<proteinExistence type="predicted"/>
<dbReference type="Pfam" id="PF11937">
    <property type="entry name" value="DUF3455"/>
    <property type="match status" value="1"/>
</dbReference>
<evidence type="ECO:0000313" key="3">
    <source>
        <dbReference type="Proteomes" id="UP001221142"/>
    </source>
</evidence>
<organism evidence="2 3">
    <name type="scientific">Roridomyces roridus</name>
    <dbReference type="NCBI Taxonomy" id="1738132"/>
    <lineage>
        <taxon>Eukaryota</taxon>
        <taxon>Fungi</taxon>
        <taxon>Dikarya</taxon>
        <taxon>Basidiomycota</taxon>
        <taxon>Agaricomycotina</taxon>
        <taxon>Agaricomycetes</taxon>
        <taxon>Agaricomycetidae</taxon>
        <taxon>Agaricales</taxon>
        <taxon>Marasmiineae</taxon>
        <taxon>Mycenaceae</taxon>
        <taxon>Roridomyces</taxon>
    </lineage>
</organism>
<feature type="signal peptide" evidence="1">
    <location>
        <begin position="1"/>
        <end position="20"/>
    </location>
</feature>
<dbReference type="InterPro" id="IPR021851">
    <property type="entry name" value="DUF3455"/>
</dbReference>
<keyword evidence="3" id="KW-1185">Reference proteome</keyword>
<comment type="caution">
    <text evidence="2">The sequence shown here is derived from an EMBL/GenBank/DDBJ whole genome shotgun (WGS) entry which is preliminary data.</text>
</comment>